<dbReference type="PROSITE" id="PS00028">
    <property type="entry name" value="ZINC_FINGER_C2H2_1"/>
    <property type="match status" value="1"/>
</dbReference>
<reference evidence="2" key="1">
    <citation type="journal article" date="2017" name="Science">
        <title>Giant viruses with an expanded complement of translation system components.</title>
        <authorList>
            <person name="Schulz F."/>
            <person name="Yutin N."/>
            <person name="Ivanova N.N."/>
            <person name="Ortega D.R."/>
            <person name="Lee T.K."/>
            <person name="Vierheilig J."/>
            <person name="Daims H."/>
            <person name="Horn M."/>
            <person name="Wagner M."/>
            <person name="Jensen G.J."/>
            <person name="Kyrpides N.C."/>
            <person name="Koonin E.V."/>
            <person name="Woyke T."/>
        </authorList>
    </citation>
    <scope>NUCLEOTIDE SEQUENCE</scope>
    <source>
        <strain evidence="2">KNV1</strain>
    </source>
</reference>
<proteinExistence type="predicted"/>
<dbReference type="Gene3D" id="3.30.160.60">
    <property type="entry name" value="Classic Zinc Finger"/>
    <property type="match status" value="1"/>
</dbReference>
<dbReference type="EMBL" id="KY684109">
    <property type="protein sequence ID" value="ARF11754.1"/>
    <property type="molecule type" value="Genomic_DNA"/>
</dbReference>
<dbReference type="SMART" id="SM00355">
    <property type="entry name" value="ZnF_C2H2"/>
    <property type="match status" value="3"/>
</dbReference>
<evidence type="ECO:0000313" key="2">
    <source>
        <dbReference type="EMBL" id="ARF11754.1"/>
    </source>
</evidence>
<name>A0A1V0SJD4_9VIRU</name>
<sequence>MDDLLDCKYICKECEFKCKYNSAWKKHIDTELHKTGKRKVRDDFKGICKCNKCDYKTRNQTTFKQHLLNEHSNILEREQQFKYYCKQCDYGTFSIDLYNKHNNTNKHKKYIQRHI</sequence>
<evidence type="ECO:0000259" key="1">
    <source>
        <dbReference type="PROSITE" id="PS00028"/>
    </source>
</evidence>
<protein>
    <recommendedName>
        <fullName evidence="1">C2H2-type domain-containing protein</fullName>
    </recommendedName>
</protein>
<dbReference type="InterPro" id="IPR013087">
    <property type="entry name" value="Znf_C2H2_type"/>
</dbReference>
<feature type="domain" description="C2H2-type" evidence="1">
    <location>
        <begin position="11"/>
        <end position="33"/>
    </location>
</feature>
<gene>
    <name evidence="2" type="ORF">Klosneuvirus_2_190</name>
</gene>
<accession>A0A1V0SJD4</accession>
<organism evidence="2">
    <name type="scientific">Klosneuvirus KNV1</name>
    <dbReference type="NCBI Taxonomy" id="1977640"/>
    <lineage>
        <taxon>Viruses</taxon>
        <taxon>Varidnaviria</taxon>
        <taxon>Bamfordvirae</taxon>
        <taxon>Nucleocytoviricota</taxon>
        <taxon>Megaviricetes</taxon>
        <taxon>Imitervirales</taxon>
        <taxon>Mimiviridae</taxon>
        <taxon>Klosneuvirinae</taxon>
        <taxon>Klosneuvirus</taxon>
    </lineage>
</organism>